<dbReference type="Gene3D" id="3.30.70.100">
    <property type="match status" value="1"/>
</dbReference>
<feature type="domain" description="BLUF" evidence="1">
    <location>
        <begin position="22"/>
        <end position="113"/>
    </location>
</feature>
<evidence type="ECO:0000259" key="1">
    <source>
        <dbReference type="PROSITE" id="PS50925"/>
    </source>
</evidence>
<gene>
    <name evidence="2" type="ORF">GCM10022281_25080</name>
</gene>
<sequence length="155" mass="17554">MGWRSINVPADSKVRKGIRVKYKRLAYTSMAALDLSVEQLFDIGQTARDLNALDGVTGLLLFNGTHFLQWIEGAPETLDELMERLRRDPRHSAVEIRETQMADERLFSGWAMKLVRVSTDRMQAHDDVLESLPAGMPDTIRERIAGMVELISVEV</sequence>
<name>A0ABP7UGH6_9SPHN</name>
<dbReference type="Proteomes" id="UP001424459">
    <property type="component" value="Unassembled WGS sequence"/>
</dbReference>
<organism evidence="2 3">
    <name type="scientific">Sphingomonas rosea</name>
    <dbReference type="NCBI Taxonomy" id="335605"/>
    <lineage>
        <taxon>Bacteria</taxon>
        <taxon>Pseudomonadati</taxon>
        <taxon>Pseudomonadota</taxon>
        <taxon>Alphaproteobacteria</taxon>
        <taxon>Sphingomonadales</taxon>
        <taxon>Sphingomonadaceae</taxon>
        <taxon>Sphingomonas</taxon>
    </lineage>
</organism>
<dbReference type="InterPro" id="IPR036046">
    <property type="entry name" value="Acylphosphatase-like_dom_sf"/>
</dbReference>
<reference evidence="3" key="1">
    <citation type="journal article" date="2019" name="Int. J. Syst. Evol. Microbiol.">
        <title>The Global Catalogue of Microorganisms (GCM) 10K type strain sequencing project: providing services to taxonomists for standard genome sequencing and annotation.</title>
        <authorList>
            <consortium name="The Broad Institute Genomics Platform"/>
            <consortium name="The Broad Institute Genome Sequencing Center for Infectious Disease"/>
            <person name="Wu L."/>
            <person name="Ma J."/>
        </authorList>
    </citation>
    <scope>NUCLEOTIDE SEQUENCE [LARGE SCALE GENOMIC DNA]</scope>
    <source>
        <strain evidence="3">JCM 17564</strain>
    </source>
</reference>
<comment type="caution">
    <text evidence="2">The sequence shown here is derived from an EMBL/GenBank/DDBJ whole genome shotgun (WGS) entry which is preliminary data.</text>
</comment>
<evidence type="ECO:0000313" key="2">
    <source>
        <dbReference type="EMBL" id="GAA4042880.1"/>
    </source>
</evidence>
<dbReference type="EMBL" id="BAABBR010000001">
    <property type="protein sequence ID" value="GAA4042880.1"/>
    <property type="molecule type" value="Genomic_DNA"/>
</dbReference>
<protein>
    <recommendedName>
        <fullName evidence="1">BLUF domain-containing protein</fullName>
    </recommendedName>
</protein>
<proteinExistence type="predicted"/>
<keyword evidence="3" id="KW-1185">Reference proteome</keyword>
<dbReference type="InterPro" id="IPR007024">
    <property type="entry name" value="BLUF_domain"/>
</dbReference>
<dbReference type="SUPFAM" id="SSF54975">
    <property type="entry name" value="Acylphosphatase/BLUF domain-like"/>
    <property type="match status" value="1"/>
</dbReference>
<dbReference type="PROSITE" id="PS50925">
    <property type="entry name" value="BLUF"/>
    <property type="match status" value="1"/>
</dbReference>
<evidence type="ECO:0000313" key="3">
    <source>
        <dbReference type="Proteomes" id="UP001424459"/>
    </source>
</evidence>
<dbReference type="SMART" id="SM01034">
    <property type="entry name" value="BLUF"/>
    <property type="match status" value="1"/>
</dbReference>
<dbReference type="Pfam" id="PF04940">
    <property type="entry name" value="BLUF"/>
    <property type="match status" value="1"/>
</dbReference>
<accession>A0ABP7UGH6</accession>